<dbReference type="InterPro" id="IPR003718">
    <property type="entry name" value="OsmC/Ohr_fam"/>
</dbReference>
<name>E7QZ46_HALPU</name>
<dbReference type="InterPro" id="IPR052707">
    <property type="entry name" value="OsmC_Ohr_Peroxiredoxin"/>
</dbReference>
<dbReference type="eggNOG" id="arCOG03686">
    <property type="taxonomic scope" value="Archaea"/>
</dbReference>
<protein>
    <submittedName>
        <fullName evidence="2">Osmotically inducible protein OsmC</fullName>
    </submittedName>
</protein>
<dbReference type="PATRIC" id="fig|797209.4.peg.4213"/>
<organism evidence="2 3">
    <name type="scientific">Haladaptatus paucihalophilus DX253</name>
    <dbReference type="NCBI Taxonomy" id="797209"/>
    <lineage>
        <taxon>Archaea</taxon>
        <taxon>Methanobacteriati</taxon>
        <taxon>Methanobacteriota</taxon>
        <taxon>Stenosarchaea group</taxon>
        <taxon>Halobacteria</taxon>
        <taxon>Halobacteriales</taxon>
        <taxon>Haladaptataceae</taxon>
        <taxon>Haladaptatus</taxon>
    </lineage>
</organism>
<dbReference type="GO" id="GO:0006979">
    <property type="term" value="P:response to oxidative stress"/>
    <property type="evidence" value="ECO:0007669"/>
    <property type="project" value="InterPro"/>
</dbReference>
<reference evidence="2 3" key="1">
    <citation type="journal article" date="2014" name="ISME J.">
        <title>Trehalose/2-sulfotrehalose biosynthesis and glycine-betaine uptake are widely spread mechanisms for osmoadaptation in the Halobacteriales.</title>
        <authorList>
            <person name="Youssef N.H."/>
            <person name="Savage-Ashlock K.N."/>
            <person name="McCully A.L."/>
            <person name="Luedtke B."/>
            <person name="Shaw E.I."/>
            <person name="Hoff W.D."/>
            <person name="Elshahed M.S."/>
        </authorList>
    </citation>
    <scope>NUCLEOTIDE SEQUENCE [LARGE SCALE GENOMIC DNA]</scope>
    <source>
        <strain evidence="2 3">DX253</strain>
    </source>
</reference>
<evidence type="ECO:0000313" key="3">
    <source>
        <dbReference type="Proteomes" id="UP000003751"/>
    </source>
</evidence>
<dbReference type="AlphaFoldDB" id="E7QZ46"/>
<dbReference type="GO" id="GO:0004601">
    <property type="term" value="F:peroxidase activity"/>
    <property type="evidence" value="ECO:0007669"/>
    <property type="project" value="InterPro"/>
</dbReference>
<dbReference type="NCBIfam" id="TIGR03562">
    <property type="entry name" value="osmo_induc_OsmC"/>
    <property type="match status" value="1"/>
</dbReference>
<evidence type="ECO:0000313" key="2">
    <source>
        <dbReference type="EMBL" id="EFW90207.1"/>
    </source>
</evidence>
<feature type="region of interest" description="Disordered" evidence="1">
    <location>
        <begin position="1"/>
        <end position="45"/>
    </location>
</feature>
<accession>E7QZ46</accession>
<dbReference type="Pfam" id="PF02566">
    <property type="entry name" value="OsmC"/>
    <property type="match status" value="1"/>
</dbReference>
<dbReference type="PANTHER" id="PTHR42830:SF1">
    <property type="entry name" value="OSMOTICALLY INDUCIBLE FAMILY PROTEIN"/>
    <property type="match status" value="1"/>
</dbReference>
<evidence type="ECO:0000256" key="1">
    <source>
        <dbReference type="SAM" id="MobiDB-lite"/>
    </source>
</evidence>
<dbReference type="Gene3D" id="3.30.300.20">
    <property type="match status" value="1"/>
</dbReference>
<sequence length="144" mass="15539">MTMPARQADTTWQGGKDGSGDFETESGQIEGTFRFPTRFEDEPGTNPEELIGAAHSGCFSMQLTAFLEEEGYTPDSLHTEADVHLEPADGGGFEIPRIDLTLTAEIPDIDEETFDDLAQNAKENCPVSKALAGPDITLDATLES</sequence>
<comment type="caution">
    <text evidence="2">The sequence shown here is derived from an EMBL/GenBank/DDBJ whole genome shotgun (WGS) entry which is preliminary data.</text>
</comment>
<dbReference type="Proteomes" id="UP000003751">
    <property type="component" value="Unassembled WGS sequence"/>
</dbReference>
<dbReference type="SUPFAM" id="SSF82784">
    <property type="entry name" value="OsmC-like"/>
    <property type="match status" value="1"/>
</dbReference>
<dbReference type="InterPro" id="IPR036102">
    <property type="entry name" value="OsmC/Ohrsf"/>
</dbReference>
<proteinExistence type="predicted"/>
<dbReference type="InterPro" id="IPR015946">
    <property type="entry name" value="KH_dom-like_a/b"/>
</dbReference>
<gene>
    <name evidence="2" type="ORF">ZOD2009_21477</name>
</gene>
<dbReference type="InterPro" id="IPR019904">
    <property type="entry name" value="Peroxiredoxin_OsmC"/>
</dbReference>
<dbReference type="STRING" id="797209.GCA_000376445_03333"/>
<dbReference type="EMBL" id="AEMG01000029">
    <property type="protein sequence ID" value="EFW90207.1"/>
    <property type="molecule type" value="Genomic_DNA"/>
</dbReference>
<dbReference type="PANTHER" id="PTHR42830">
    <property type="entry name" value="OSMOTICALLY INDUCIBLE FAMILY PROTEIN"/>
    <property type="match status" value="1"/>
</dbReference>